<dbReference type="InterPro" id="IPR009057">
    <property type="entry name" value="Homeodomain-like_sf"/>
</dbReference>
<dbReference type="PRINTS" id="PR00455">
    <property type="entry name" value="HTHTETR"/>
</dbReference>
<dbReference type="InterPro" id="IPR001647">
    <property type="entry name" value="HTH_TetR"/>
</dbReference>
<comment type="caution">
    <text evidence="6">The sequence shown here is derived from an EMBL/GenBank/DDBJ whole genome shotgun (WGS) entry which is preliminary data.</text>
</comment>
<dbReference type="PANTHER" id="PTHR47506">
    <property type="entry name" value="TRANSCRIPTIONAL REGULATORY PROTEIN"/>
    <property type="match status" value="1"/>
</dbReference>
<dbReference type="PANTHER" id="PTHR47506:SF1">
    <property type="entry name" value="HTH-TYPE TRANSCRIPTIONAL REGULATOR YJDC"/>
    <property type="match status" value="1"/>
</dbReference>
<keyword evidence="2 4" id="KW-0238">DNA-binding</keyword>
<evidence type="ECO:0000313" key="7">
    <source>
        <dbReference type="Proteomes" id="UP000237466"/>
    </source>
</evidence>
<organism evidence="6 7">
    <name type="scientific">Vibrio vulnificus</name>
    <dbReference type="NCBI Taxonomy" id="672"/>
    <lineage>
        <taxon>Bacteria</taxon>
        <taxon>Pseudomonadati</taxon>
        <taxon>Pseudomonadota</taxon>
        <taxon>Gammaproteobacteria</taxon>
        <taxon>Vibrionales</taxon>
        <taxon>Vibrionaceae</taxon>
        <taxon>Vibrio</taxon>
    </lineage>
</organism>
<dbReference type="SUPFAM" id="SSF46689">
    <property type="entry name" value="Homeodomain-like"/>
    <property type="match status" value="1"/>
</dbReference>
<dbReference type="AlphaFoldDB" id="A0A2S3QYA6"/>
<dbReference type="GO" id="GO:0003677">
    <property type="term" value="F:DNA binding"/>
    <property type="evidence" value="ECO:0007669"/>
    <property type="project" value="UniProtKB-UniRule"/>
</dbReference>
<evidence type="ECO:0000256" key="3">
    <source>
        <dbReference type="ARBA" id="ARBA00023163"/>
    </source>
</evidence>
<evidence type="ECO:0000313" key="6">
    <source>
        <dbReference type="EMBL" id="POB43906.1"/>
    </source>
</evidence>
<reference evidence="6 7" key="1">
    <citation type="journal article" date="2018" name="Front. Microbiol.">
        <title>Phylogeny of Vibrio vulnificus from the Analysis of the Core-Genome: Implications for Intra-Species Taxonomy.</title>
        <authorList>
            <person name="Roig F.J."/>
            <person name="Gonzalez-Candelas F."/>
            <person name="Sanjuan E."/>
            <person name="Fouz B."/>
            <person name="Feil E.J."/>
            <person name="Llorens C."/>
            <person name="Baker-Austin C."/>
            <person name="Oliver J.D."/>
            <person name="Danin-Poleg Y."/>
            <person name="Gibas C.J."/>
            <person name="Kashi Y."/>
            <person name="Gulig P.A."/>
            <person name="Morrison S.S."/>
            <person name="Amaro C."/>
        </authorList>
    </citation>
    <scope>NUCLEOTIDE SEQUENCE [LARGE SCALE GENOMIC DNA]</scope>
    <source>
        <strain evidence="6 7">CECT4608</strain>
    </source>
</reference>
<dbReference type="InterPro" id="IPR036271">
    <property type="entry name" value="Tet_transcr_reg_TetR-rel_C_sf"/>
</dbReference>
<evidence type="ECO:0000256" key="4">
    <source>
        <dbReference type="PROSITE-ProRule" id="PRU00335"/>
    </source>
</evidence>
<dbReference type="PROSITE" id="PS50977">
    <property type="entry name" value="HTH_TETR_2"/>
    <property type="match status" value="1"/>
</dbReference>
<gene>
    <name evidence="6" type="ORF">CRN52_19440</name>
</gene>
<name>A0A2S3QYA6_VIBVL</name>
<protein>
    <submittedName>
        <fullName evidence="6">TetR/AcrR family transcriptional regulator</fullName>
    </submittedName>
</protein>
<keyword evidence="1" id="KW-0805">Transcription regulation</keyword>
<evidence type="ECO:0000256" key="2">
    <source>
        <dbReference type="ARBA" id="ARBA00023125"/>
    </source>
</evidence>
<evidence type="ECO:0000259" key="5">
    <source>
        <dbReference type="PROSITE" id="PS50977"/>
    </source>
</evidence>
<keyword evidence="3" id="KW-0804">Transcription</keyword>
<dbReference type="SUPFAM" id="SSF48498">
    <property type="entry name" value="Tetracyclin repressor-like, C-terminal domain"/>
    <property type="match status" value="1"/>
</dbReference>
<sequence length="183" mass="20678">MSQKRQQLIDTALELFYRNGIHSIGINEVLHTSGVAKRTLYSHFKSKDELVLAALTQRHQVFVDWLQTKLALSTNDQTLTQILFDALASWFNGTEPQLGAFRGCFFINTSAEFRDLEADIFQFCQYHKRVVRDVIAAHLTIKDESLLDAICLLKEGAIVTAHLTGKGDAVIAQCLNTLNRLQR</sequence>
<dbReference type="RefSeq" id="WP_072615785.1">
    <property type="nucleotide sequence ID" value="NZ_LMYA01000001.1"/>
</dbReference>
<proteinExistence type="predicted"/>
<accession>A0A2S3QYA6</accession>
<feature type="domain" description="HTH tetR-type" evidence="5">
    <location>
        <begin position="2"/>
        <end position="62"/>
    </location>
</feature>
<feature type="DNA-binding region" description="H-T-H motif" evidence="4">
    <location>
        <begin position="25"/>
        <end position="44"/>
    </location>
</feature>
<dbReference type="Proteomes" id="UP000237466">
    <property type="component" value="Unassembled WGS sequence"/>
</dbReference>
<dbReference type="Gene3D" id="1.10.357.10">
    <property type="entry name" value="Tetracycline Repressor, domain 2"/>
    <property type="match status" value="1"/>
</dbReference>
<evidence type="ECO:0000256" key="1">
    <source>
        <dbReference type="ARBA" id="ARBA00023015"/>
    </source>
</evidence>
<dbReference type="Pfam" id="PF00440">
    <property type="entry name" value="TetR_N"/>
    <property type="match status" value="1"/>
</dbReference>
<dbReference type="EMBL" id="PDGH01000126">
    <property type="protein sequence ID" value="POB43906.1"/>
    <property type="molecule type" value="Genomic_DNA"/>
</dbReference>